<dbReference type="Proteomes" id="UP001458880">
    <property type="component" value="Unassembled WGS sequence"/>
</dbReference>
<keyword evidence="7" id="KW-0963">Cytoplasm</keyword>
<dbReference type="GO" id="GO:0006915">
    <property type="term" value="P:apoptotic process"/>
    <property type="evidence" value="ECO:0007669"/>
    <property type="project" value="UniProtKB-KW"/>
</dbReference>
<evidence type="ECO:0000256" key="10">
    <source>
        <dbReference type="ARBA" id="ARBA00022703"/>
    </source>
</evidence>
<evidence type="ECO:0000256" key="7">
    <source>
        <dbReference type="ARBA" id="ARBA00022490"/>
    </source>
</evidence>
<dbReference type="FunFam" id="3.10.20.90:FF:000161">
    <property type="entry name" value="Uncharacterized protein, isoform C"/>
    <property type="match status" value="1"/>
</dbReference>
<dbReference type="Pfam" id="PF00240">
    <property type="entry name" value="ubiquitin"/>
    <property type="match status" value="1"/>
</dbReference>
<protein>
    <recommendedName>
        <fullName evidence="5">Large proline-rich protein BAG6</fullName>
    </recommendedName>
    <alternativeName>
        <fullName evidence="20">BCL2-associated athanogene 6</fullName>
    </alternativeName>
    <alternativeName>
        <fullName evidence="19">HLA-B-associated transcript 3</fullName>
    </alternativeName>
</protein>
<dbReference type="GO" id="GO:0031593">
    <property type="term" value="F:polyubiquitin modification-dependent protein binding"/>
    <property type="evidence" value="ECO:0007669"/>
    <property type="project" value="TreeGrafter"/>
</dbReference>
<keyword evidence="12" id="KW-0221">Differentiation</keyword>
<feature type="compositionally biased region" description="Low complexity" evidence="23">
    <location>
        <begin position="641"/>
        <end position="652"/>
    </location>
</feature>
<evidence type="ECO:0000256" key="20">
    <source>
        <dbReference type="ARBA" id="ARBA00030033"/>
    </source>
</evidence>
<evidence type="ECO:0000256" key="15">
    <source>
        <dbReference type="ARBA" id="ARBA00022871"/>
    </source>
</evidence>
<dbReference type="GO" id="GO:0007283">
    <property type="term" value="P:spermatogenesis"/>
    <property type="evidence" value="ECO:0007669"/>
    <property type="project" value="UniProtKB-KW"/>
</dbReference>
<evidence type="ECO:0000256" key="19">
    <source>
        <dbReference type="ARBA" id="ARBA00029739"/>
    </source>
</evidence>
<dbReference type="GO" id="GO:0005576">
    <property type="term" value="C:extracellular region"/>
    <property type="evidence" value="ECO:0007669"/>
    <property type="project" value="UniProtKB-SubCell"/>
</dbReference>
<dbReference type="GO" id="GO:0005634">
    <property type="term" value="C:nucleus"/>
    <property type="evidence" value="ECO:0007669"/>
    <property type="project" value="UniProtKB-SubCell"/>
</dbReference>
<keyword evidence="17" id="KW-0143">Chaperone</keyword>
<evidence type="ECO:0000256" key="11">
    <source>
        <dbReference type="ARBA" id="ARBA00022737"/>
    </source>
</evidence>
<accession>A0AAW1L5P0</accession>
<evidence type="ECO:0000256" key="1">
    <source>
        <dbReference type="ARBA" id="ARBA00002067"/>
    </source>
</evidence>
<feature type="compositionally biased region" description="Polar residues" evidence="23">
    <location>
        <begin position="630"/>
        <end position="640"/>
    </location>
</feature>
<evidence type="ECO:0000256" key="2">
    <source>
        <dbReference type="ARBA" id="ARBA00004123"/>
    </source>
</evidence>
<name>A0AAW1L5P0_POPJA</name>
<feature type="compositionally biased region" description="Low complexity" evidence="23">
    <location>
        <begin position="743"/>
        <end position="753"/>
    </location>
</feature>
<feature type="region of interest" description="Disordered" evidence="23">
    <location>
        <begin position="1032"/>
        <end position="1060"/>
    </location>
</feature>
<keyword evidence="16" id="KW-0007">Acetylation</keyword>
<keyword evidence="6" id="KW-0813">Transport</keyword>
<keyword evidence="15" id="KW-0744">Spermatogenesis</keyword>
<feature type="compositionally biased region" description="Low complexity" evidence="23">
    <location>
        <begin position="409"/>
        <end position="438"/>
    </location>
</feature>
<dbReference type="PANTHER" id="PTHR15204">
    <property type="entry name" value="LARGE PROLINE-RICH PROTEIN BAG6"/>
    <property type="match status" value="1"/>
</dbReference>
<feature type="compositionally biased region" description="Pro residues" evidence="23">
    <location>
        <begin position="771"/>
        <end position="780"/>
    </location>
</feature>
<dbReference type="GO" id="GO:0002376">
    <property type="term" value="P:immune system process"/>
    <property type="evidence" value="ECO:0007669"/>
    <property type="project" value="UniProtKB-KW"/>
</dbReference>
<evidence type="ECO:0000256" key="14">
    <source>
        <dbReference type="ARBA" id="ARBA00022859"/>
    </source>
</evidence>
<reference evidence="25 26" key="1">
    <citation type="journal article" date="2024" name="BMC Genomics">
        <title>De novo assembly and annotation of Popillia japonica's genome with initial clues to its potential as an invasive pest.</title>
        <authorList>
            <person name="Cucini C."/>
            <person name="Boschi S."/>
            <person name="Funari R."/>
            <person name="Cardaioli E."/>
            <person name="Iannotti N."/>
            <person name="Marturano G."/>
            <person name="Paoli F."/>
            <person name="Bruttini M."/>
            <person name="Carapelli A."/>
            <person name="Frati F."/>
            <person name="Nardi F."/>
        </authorList>
    </citation>
    <scope>NUCLEOTIDE SEQUENCE [LARGE SCALE GENOMIC DNA]</scope>
    <source>
        <strain evidence="25">DMR45628</strain>
    </source>
</reference>
<dbReference type="GO" id="GO:0006325">
    <property type="term" value="P:chromatin organization"/>
    <property type="evidence" value="ECO:0007669"/>
    <property type="project" value="UniProtKB-KW"/>
</dbReference>
<feature type="compositionally biased region" description="Low complexity" evidence="23">
    <location>
        <begin position="506"/>
        <end position="532"/>
    </location>
</feature>
<evidence type="ECO:0000256" key="5">
    <source>
        <dbReference type="ARBA" id="ARBA00021614"/>
    </source>
</evidence>
<comment type="subunit">
    <text evidence="22">Component of the BAG6/BAT3 complex, also named BAT3 complex, at least composed of BAG6, UBL4A and GET4/TRC35. Interacts with GET4; the interaction is direct and localizes BAG6 in the cytosol. Interacts with UBL4A; the interaction is direct and required for UBL4A protein stability. Interacts with AIFM1. Interacts with HSPA2. Interacts with CTCFL. Interacts with p300/EP300. Interacts (via ubiquitin-like domain) with RNF126; required for BAG6-dependent ubiquitination of proteins mislocalized to the cytosol. Interacts (via ubiquitin-like domain) with SGTA; SGTA competes with RNF126 by binding the same region of BAG6, thereby promoting deubiquitination of BAG6-target proteins and rescuing them from degradation. Interacts with ricin A chain. Interacts with VCP and AMFR; both form the VCP/p97-AMFR/gp78 complex. Interacts with SYVN1. Interacts with USP13; the interaction is direct and may mediate UBL4A deubiquitination. Interacts with ZFAND2B. Interacts with KPNA2. Interacts with UBQLN4.</text>
</comment>
<feature type="compositionally biased region" description="Low complexity" evidence="23">
    <location>
        <begin position="595"/>
        <end position="629"/>
    </location>
</feature>
<evidence type="ECO:0000256" key="17">
    <source>
        <dbReference type="ARBA" id="ARBA00023186"/>
    </source>
</evidence>
<feature type="compositionally biased region" description="Polar residues" evidence="23">
    <location>
        <begin position="75"/>
        <end position="92"/>
    </location>
</feature>
<evidence type="ECO:0000256" key="6">
    <source>
        <dbReference type="ARBA" id="ARBA00022448"/>
    </source>
</evidence>
<evidence type="ECO:0000256" key="21">
    <source>
        <dbReference type="ARBA" id="ARBA00046003"/>
    </source>
</evidence>
<dbReference type="InterPro" id="IPR021925">
    <property type="entry name" value="BAG6"/>
</dbReference>
<evidence type="ECO:0000256" key="4">
    <source>
        <dbReference type="ARBA" id="ARBA00004550"/>
    </source>
</evidence>
<evidence type="ECO:0000256" key="3">
    <source>
        <dbReference type="ARBA" id="ARBA00004514"/>
    </source>
</evidence>
<evidence type="ECO:0000313" key="25">
    <source>
        <dbReference type="EMBL" id="KAK9730177.1"/>
    </source>
</evidence>
<feature type="region of interest" description="Disordered" evidence="23">
    <location>
        <begin position="402"/>
        <end position="438"/>
    </location>
</feature>
<evidence type="ECO:0000256" key="12">
    <source>
        <dbReference type="ARBA" id="ARBA00022782"/>
    </source>
</evidence>
<dbReference type="EMBL" id="JASPKY010000151">
    <property type="protein sequence ID" value="KAK9730177.1"/>
    <property type="molecule type" value="Genomic_DNA"/>
</dbReference>
<evidence type="ECO:0000259" key="24">
    <source>
        <dbReference type="PROSITE" id="PS50053"/>
    </source>
</evidence>
<sequence>MMIELTVKTLDSQNHSFTVNDDITVAEFKQKIADSINIPPETQRIIYCGRILKDDVKLSEYDVNGKVVHLVQRAPPSNSQNTNRNASPQPQRRNVRGLEHGMYLGSMAFPSNLMETQGIVPPPPTHSLAASRLNIAKRMLRRAECVLSQLENPTSRNSDQASSEEPQEEVTPVFEARVIVPGSSLNEPIDEVISAVQNRLLNATIPAPPSGTQSGNIPDTNTETNEDGANAAAANNVEMDTPPLRSASSTPEGASPVFASVENLAGERGGNNNAGSAAEGPVTDGPNGPTLADNASSTSEMADLLDTLGRLQIRLAPFLEQYQNFMRQDPSVSNEDVRKTQAMINRVSEILHFLGHAYHSLSDIIVRVRTPPPRPLLCRPILIQHSAVVQTGFPIQVEAEFNISPDSMPPSTTQQSTTTTTNTSTTTPATNATTNTGSTFTAHIPPQMLGLLPTSVHVQSFPIEIRGIHRANLGGATPRDVPMAGSESTPNDSAPTEPAPVPPPSANSNASTAADGPAATATTSSSSSGGTSQFSNPNVEFFMEVTPESITIDSLEATLLGANQGGDVLRGAMNAPPPEFLQSIMQMAGQIINRTTNPQGGTPPTTSAPTSTANPDTTSQSSSQATGATNAGQNSQARGNTQTHPTTSTHTRSTARPHVHLSQHAMQGFDPFLPCNSHHVTPRRRFQARNLQAQSNQNNNARQDAGATAAAAMPSQFVPLHPIYNIVHGIVNSFRNAYRQRSAQQPNQPAAATAPPPPTGGPANMNADMPITPPSEPAPSPPLLMQMPFLPHLQNMNISDIAGPHGPTLSQLMEQFSDDNLNEGDSIFTDLIMLLSRHLTIADLIRLNNGQLEPLMRIRSLIRAFFLDRVLDGNTSAASVDRGVNRFMGEMLPLLENLESLVVRDNIDIIRSSQLLFRTRLPNIISLAASRNPNSLRMLVDQCSITMRQLCALVLYASANGQQGVEDVLDHIVRQYMQGVPRVFEAWTSMASRAQLRHFILNLNIPPSILQPYIVRRIETVTPPLIHVNQDRPVEEPMEVEEQVEASGSNSNGLPDSVINLQSDPEPLPPVDLGSESWHDQVPAEWVPIIVRDTRRQRRQFSQPAFSDAYLSGMPSKRRKIVTNAKPQGSLPQVIQESVRRAVTTTGLASVAPLETVSQAAAADISIQSAYRDLLRSTVQSTLQDNEDFTPERYPNASTYFNKP</sequence>
<evidence type="ECO:0000256" key="9">
    <source>
        <dbReference type="ARBA" id="ARBA00022553"/>
    </source>
</evidence>
<evidence type="ECO:0000256" key="8">
    <source>
        <dbReference type="ARBA" id="ARBA00022525"/>
    </source>
</evidence>
<organism evidence="25 26">
    <name type="scientific">Popillia japonica</name>
    <name type="common">Japanese beetle</name>
    <dbReference type="NCBI Taxonomy" id="7064"/>
    <lineage>
        <taxon>Eukaryota</taxon>
        <taxon>Metazoa</taxon>
        <taxon>Ecdysozoa</taxon>
        <taxon>Arthropoda</taxon>
        <taxon>Hexapoda</taxon>
        <taxon>Insecta</taxon>
        <taxon>Pterygota</taxon>
        <taxon>Neoptera</taxon>
        <taxon>Endopterygota</taxon>
        <taxon>Coleoptera</taxon>
        <taxon>Polyphaga</taxon>
        <taxon>Scarabaeiformia</taxon>
        <taxon>Scarabaeidae</taxon>
        <taxon>Rutelinae</taxon>
        <taxon>Popillia</taxon>
    </lineage>
</organism>
<keyword evidence="18" id="KW-0539">Nucleus</keyword>
<dbReference type="SUPFAM" id="SSF54236">
    <property type="entry name" value="Ubiquitin-like"/>
    <property type="match status" value="1"/>
</dbReference>
<dbReference type="AlphaFoldDB" id="A0AAW1L5P0"/>
<dbReference type="GO" id="GO:0036503">
    <property type="term" value="P:ERAD pathway"/>
    <property type="evidence" value="ECO:0007669"/>
    <property type="project" value="TreeGrafter"/>
</dbReference>
<dbReference type="CDD" id="cd01809">
    <property type="entry name" value="Ubl_BAG6"/>
    <property type="match status" value="1"/>
</dbReference>
<keyword evidence="10" id="KW-0053">Apoptosis</keyword>
<feature type="region of interest" description="Disordered" evidence="23">
    <location>
        <begin position="71"/>
        <end position="94"/>
    </location>
</feature>
<feature type="region of interest" description="Disordered" evidence="23">
    <location>
        <begin position="204"/>
        <end position="227"/>
    </location>
</feature>
<comment type="caution">
    <text evidence="25">The sequence shown here is derived from an EMBL/GenBank/DDBJ whole genome shotgun (WGS) entry which is preliminary data.</text>
</comment>
<keyword evidence="8" id="KW-0964">Secreted</keyword>
<feature type="region of interest" description="Disordered" evidence="23">
    <location>
        <begin position="147"/>
        <end position="173"/>
    </location>
</feature>
<comment type="function">
    <text evidence="1">Released extracellularly via exosomes, it is a ligand of the natural killer/NK cells receptor NCR3 and stimulates NK cells cytotoxicity. It may thereby trigger NK cells cytotoxicity against neighboring tumor cells and immature myeloid dendritic cells (DC).</text>
</comment>
<dbReference type="Pfam" id="PF12057">
    <property type="entry name" value="BAG6"/>
    <property type="match status" value="1"/>
</dbReference>
<evidence type="ECO:0000256" key="16">
    <source>
        <dbReference type="ARBA" id="ARBA00022990"/>
    </source>
</evidence>
<evidence type="ECO:0000256" key="18">
    <source>
        <dbReference type="ARBA" id="ARBA00023242"/>
    </source>
</evidence>
<evidence type="ECO:0000313" key="26">
    <source>
        <dbReference type="Proteomes" id="UP001458880"/>
    </source>
</evidence>
<keyword evidence="13" id="KW-0156">Chromatin regulator</keyword>
<dbReference type="SMART" id="SM00213">
    <property type="entry name" value="UBQ"/>
    <property type="match status" value="1"/>
</dbReference>
<feature type="region of interest" description="Disordered" evidence="23">
    <location>
        <begin position="265"/>
        <end position="298"/>
    </location>
</feature>
<comment type="subcellular location">
    <subcellularLocation>
        <location evidence="3">Cytoplasm</location>
        <location evidence="3">Cytosol</location>
    </subcellularLocation>
    <subcellularLocation>
        <location evidence="2">Nucleus</location>
    </subcellularLocation>
    <subcellularLocation>
        <location evidence="4">Secreted</location>
        <location evidence="4">Extracellular exosome</location>
    </subcellularLocation>
</comment>
<evidence type="ECO:0000256" key="13">
    <source>
        <dbReference type="ARBA" id="ARBA00022853"/>
    </source>
</evidence>
<dbReference type="GO" id="GO:0030154">
    <property type="term" value="P:cell differentiation"/>
    <property type="evidence" value="ECO:0007669"/>
    <property type="project" value="UniProtKB-KW"/>
</dbReference>
<keyword evidence="11" id="KW-0677">Repeat</keyword>
<feature type="compositionally biased region" description="Low complexity" evidence="23">
    <location>
        <begin position="265"/>
        <end position="280"/>
    </location>
</feature>
<feature type="region of interest" description="Disordered" evidence="23">
    <location>
        <begin position="739"/>
        <end position="780"/>
    </location>
</feature>
<evidence type="ECO:0000256" key="23">
    <source>
        <dbReference type="SAM" id="MobiDB-lite"/>
    </source>
</evidence>
<proteinExistence type="predicted"/>
<keyword evidence="26" id="KW-1185">Reference proteome</keyword>
<evidence type="ECO:0000256" key="22">
    <source>
        <dbReference type="ARBA" id="ARBA00046936"/>
    </source>
</evidence>
<dbReference type="InterPro" id="IPR000626">
    <property type="entry name" value="Ubiquitin-like_dom"/>
</dbReference>
<gene>
    <name evidence="25" type="ORF">QE152_g15427</name>
</gene>
<dbReference type="InterPro" id="IPR019954">
    <property type="entry name" value="Ubiquitin_CS"/>
</dbReference>
<feature type="region of interest" description="Disordered" evidence="23">
    <location>
        <begin position="1183"/>
        <end position="1204"/>
    </location>
</feature>
<feature type="region of interest" description="Disordered" evidence="23">
    <location>
        <begin position="474"/>
        <end position="535"/>
    </location>
</feature>
<feature type="compositionally biased region" description="Polar residues" evidence="23">
    <location>
        <begin position="149"/>
        <end position="164"/>
    </location>
</feature>
<dbReference type="PROSITE" id="PS50053">
    <property type="entry name" value="UBIQUITIN_2"/>
    <property type="match status" value="1"/>
</dbReference>
<feature type="compositionally biased region" description="Polar residues" evidence="23">
    <location>
        <begin position="1046"/>
        <end position="1060"/>
    </location>
</feature>
<comment type="function">
    <text evidence="21">Involved in DNA damage-induced apoptosis: following DNA damage, accumulates in the nucleus and forms a complex with p300/EP300, enhancing p300/EP300-mediated p53/TP53 acetylation leading to increase p53/TP53 transcriptional activity. When nuclear, may also act as a component of some chromatin regulator complex that regulates histone 3 'Lys-4' dimethylation (H3K4me2).</text>
</comment>
<dbReference type="GO" id="GO:0071818">
    <property type="term" value="C:BAT3 complex"/>
    <property type="evidence" value="ECO:0007669"/>
    <property type="project" value="TreeGrafter"/>
</dbReference>
<feature type="domain" description="Ubiquitin-like" evidence="24">
    <location>
        <begin position="3"/>
        <end position="64"/>
    </location>
</feature>
<keyword evidence="9" id="KW-0597">Phosphoprotein</keyword>
<dbReference type="GO" id="GO:0051787">
    <property type="term" value="F:misfolded protein binding"/>
    <property type="evidence" value="ECO:0007669"/>
    <property type="project" value="TreeGrafter"/>
</dbReference>
<dbReference type="PROSITE" id="PS00299">
    <property type="entry name" value="UBIQUITIN_1"/>
    <property type="match status" value="1"/>
</dbReference>
<dbReference type="InterPro" id="IPR029071">
    <property type="entry name" value="Ubiquitin-like_domsf"/>
</dbReference>
<dbReference type="PANTHER" id="PTHR15204:SF0">
    <property type="entry name" value="LARGE PROLINE-RICH PROTEIN BAG6"/>
    <property type="match status" value="1"/>
</dbReference>
<keyword evidence="14" id="KW-0391">Immunity</keyword>
<feature type="region of interest" description="Disordered" evidence="23">
    <location>
        <begin position="594"/>
        <end position="656"/>
    </location>
</feature>
<dbReference type="Gene3D" id="3.10.20.90">
    <property type="entry name" value="Phosphatidylinositol 3-kinase Catalytic Subunit, Chain A, domain 1"/>
    <property type="match status" value="1"/>
</dbReference>